<feature type="transmembrane region" description="Helical" evidence="1">
    <location>
        <begin position="375"/>
        <end position="395"/>
    </location>
</feature>
<evidence type="ECO:0000313" key="3">
    <source>
        <dbReference type="Proteomes" id="UP000006977"/>
    </source>
</evidence>
<keyword evidence="1" id="KW-0812">Transmembrane</keyword>
<dbReference type="RefSeq" id="WP_002145581.1">
    <property type="nucleotide sequence ID" value="NZ_JH792148.1"/>
</dbReference>
<dbReference type="Pfam" id="PF14296">
    <property type="entry name" value="O-ag_pol_Wzy"/>
    <property type="match status" value="1"/>
</dbReference>
<feature type="transmembrane region" description="Helical" evidence="1">
    <location>
        <begin position="457"/>
        <end position="486"/>
    </location>
</feature>
<feature type="transmembrane region" description="Helical" evidence="1">
    <location>
        <begin position="29"/>
        <end position="45"/>
    </location>
</feature>
<dbReference type="NCBIfam" id="TIGR04370">
    <property type="entry name" value="glyco_rpt_poly"/>
    <property type="match status" value="1"/>
</dbReference>
<organism evidence="2 3">
    <name type="scientific">Bacillus cereus HuA4-10</name>
    <dbReference type="NCBI Taxonomy" id="1053206"/>
    <lineage>
        <taxon>Bacteria</taxon>
        <taxon>Bacillati</taxon>
        <taxon>Bacillota</taxon>
        <taxon>Bacilli</taxon>
        <taxon>Bacillales</taxon>
        <taxon>Bacillaceae</taxon>
        <taxon>Bacillus</taxon>
        <taxon>Bacillus cereus group</taxon>
    </lineage>
</organism>
<accession>J8DH42</accession>
<gene>
    <name evidence="2" type="ORF">IGC_01068</name>
</gene>
<protein>
    <recommendedName>
        <fullName evidence="4">Oligosaccharide repeat unit polymerase</fullName>
    </recommendedName>
</protein>
<feature type="transmembrane region" description="Helical" evidence="1">
    <location>
        <begin position="272"/>
        <end position="292"/>
    </location>
</feature>
<feature type="transmembrane region" description="Helical" evidence="1">
    <location>
        <begin position="407"/>
        <end position="427"/>
    </location>
</feature>
<dbReference type="Proteomes" id="UP000006977">
    <property type="component" value="Unassembled WGS sequence"/>
</dbReference>
<evidence type="ECO:0000313" key="2">
    <source>
        <dbReference type="EMBL" id="EJQ84126.1"/>
    </source>
</evidence>
<reference evidence="2 3" key="1">
    <citation type="submission" date="2012-04" db="EMBL/GenBank/DDBJ databases">
        <title>The Genome Sequence of Bacillus cereus HuA4-10.</title>
        <authorList>
            <consortium name="The Broad Institute Genome Sequencing Platform"/>
            <consortium name="The Broad Institute Genome Sequencing Center for Infectious Disease"/>
            <person name="Feldgarden M."/>
            <person name="Van der Auwera G.A."/>
            <person name="Mahillon J."/>
            <person name="Duprez V."/>
            <person name="Timmery S."/>
            <person name="Mattelet C."/>
            <person name="Dierick K."/>
            <person name="Sun M."/>
            <person name="Yu Z."/>
            <person name="Zhu L."/>
            <person name="Hu X."/>
            <person name="Shank E.B."/>
            <person name="Swiecicka I."/>
            <person name="Hansen B.M."/>
            <person name="Andrup L."/>
            <person name="Young S.K."/>
            <person name="Zeng Q."/>
            <person name="Gargeya S."/>
            <person name="Fitzgerald M."/>
            <person name="Haas B."/>
            <person name="Abouelleil A."/>
            <person name="Alvarado L."/>
            <person name="Arachchi H.M."/>
            <person name="Berlin A."/>
            <person name="Chapman S.B."/>
            <person name="Goldberg J."/>
            <person name="Griggs A."/>
            <person name="Gujja S."/>
            <person name="Hansen M."/>
            <person name="Howarth C."/>
            <person name="Imamovic A."/>
            <person name="Larimer J."/>
            <person name="McCowen C."/>
            <person name="Montmayeur A."/>
            <person name="Murphy C."/>
            <person name="Neiman D."/>
            <person name="Pearson M."/>
            <person name="Priest M."/>
            <person name="Roberts A."/>
            <person name="Saif S."/>
            <person name="Shea T."/>
            <person name="Sisk P."/>
            <person name="Sykes S."/>
            <person name="Wortman J."/>
            <person name="Nusbaum C."/>
            <person name="Birren B."/>
        </authorList>
    </citation>
    <scope>NUCLEOTIDE SEQUENCE [LARGE SCALE GENOMIC DNA]</scope>
    <source>
        <strain evidence="2 3">HuA4-10</strain>
    </source>
</reference>
<evidence type="ECO:0000256" key="1">
    <source>
        <dbReference type="SAM" id="Phobius"/>
    </source>
</evidence>
<name>J8DH42_BACCE</name>
<sequence>MNILIRYFLLIGSLLSFIAGVIFEEPMVLLVATLFIFAHNIAYSVKQFYERILFLCFNVTFFIFLIGRLVVAGIFDYTSTSVGMFGTAFDDVEVVNTIITSLYLSLIALFIGYTLIQKTKLNFLDRKKELSSGYLNSLRFFSLAFFYFCMIFRLIYVYQMKQTAVTEGYFESFMTFQSTLPSILVKISEMYDVALFAYLATMPTKKKSLFPILLYLGEGLFSAMAGRRSILMLNLLIVFIYYCIRSIRKEDNQDKQEVEVVKERKWLGKFEYTLASIGLPILLVFMTFIGKLRTDFSGGQQSSSFKDSILEFFYSQGISVNLIGYTKIYESYIPKGKLFTFGPLMEFVDNKIIRPLQGLPEYFGQTAERAINGHLFAHTLTYIIMPSAYLLGYGYGSSFVAELYNDFGFMGVFFGSIVYGAIIYVIFYMIRNSHYVLIIFALMMARSILFAPRGASLSFIVSAFSMPKIAAVLFILIGAKLLYALVGNKRFVLR</sequence>
<feature type="transmembrane region" description="Helical" evidence="1">
    <location>
        <begin position="137"/>
        <end position="159"/>
    </location>
</feature>
<proteinExistence type="predicted"/>
<keyword evidence="1" id="KW-0472">Membrane</keyword>
<feature type="transmembrane region" description="Helical" evidence="1">
    <location>
        <begin position="208"/>
        <end position="224"/>
    </location>
</feature>
<feature type="transmembrane region" description="Helical" evidence="1">
    <location>
        <begin position="434"/>
        <end position="451"/>
    </location>
</feature>
<evidence type="ECO:0008006" key="4">
    <source>
        <dbReference type="Google" id="ProtNLM"/>
    </source>
</evidence>
<feature type="transmembrane region" description="Helical" evidence="1">
    <location>
        <begin position="7"/>
        <end position="23"/>
    </location>
</feature>
<comment type="caution">
    <text evidence="2">The sequence shown here is derived from an EMBL/GenBank/DDBJ whole genome shotgun (WGS) entry which is preliminary data.</text>
</comment>
<dbReference type="PATRIC" id="fig|1053206.3.peg.1082"/>
<feature type="transmembrane region" description="Helical" evidence="1">
    <location>
        <begin position="179"/>
        <end position="201"/>
    </location>
</feature>
<dbReference type="HOGENOM" id="CLU_030253_0_0_9"/>
<dbReference type="AlphaFoldDB" id="J8DH42"/>
<dbReference type="EMBL" id="AHEA01000014">
    <property type="protein sequence ID" value="EJQ84126.1"/>
    <property type="molecule type" value="Genomic_DNA"/>
</dbReference>
<feature type="transmembrane region" description="Helical" evidence="1">
    <location>
        <begin position="230"/>
        <end position="247"/>
    </location>
</feature>
<feature type="transmembrane region" description="Helical" evidence="1">
    <location>
        <begin position="312"/>
        <end position="329"/>
    </location>
</feature>
<dbReference type="InterPro" id="IPR029468">
    <property type="entry name" value="O-ag_pol_Wzy"/>
</dbReference>
<feature type="transmembrane region" description="Helical" evidence="1">
    <location>
        <begin position="95"/>
        <end position="116"/>
    </location>
</feature>
<feature type="transmembrane region" description="Helical" evidence="1">
    <location>
        <begin position="52"/>
        <end position="75"/>
    </location>
</feature>
<keyword evidence="1" id="KW-1133">Transmembrane helix</keyword>